<evidence type="ECO:0000313" key="4">
    <source>
        <dbReference type="Proteomes" id="UP000431744"/>
    </source>
</evidence>
<keyword evidence="4" id="KW-1185">Reference proteome</keyword>
<dbReference type="OrthoDB" id="9845763at2"/>
<organism evidence="3 4">
    <name type="scientific">Pseudoclavibacter endophyticus</name>
    <dbReference type="NCBI Taxonomy" id="1778590"/>
    <lineage>
        <taxon>Bacteria</taxon>
        <taxon>Bacillati</taxon>
        <taxon>Actinomycetota</taxon>
        <taxon>Actinomycetes</taxon>
        <taxon>Micrococcales</taxon>
        <taxon>Microbacteriaceae</taxon>
        <taxon>Pseudoclavibacter</taxon>
    </lineage>
</organism>
<dbReference type="PROSITE" id="PS51257">
    <property type="entry name" value="PROKAR_LIPOPROTEIN"/>
    <property type="match status" value="1"/>
</dbReference>
<comment type="caution">
    <text evidence="3">The sequence shown here is derived from an EMBL/GenBank/DDBJ whole genome shotgun (WGS) entry which is preliminary data.</text>
</comment>
<sequence>MNAVRIVVAVAVAGLLSGCTLVTHLGEPQAEEPPETTAAQPEDPTGHTPDPTEAGETEEPIVPPDVPDDAPDRINVQLELGVPHDIIGKEGEVVGTITVTNVDDDTTCPSTHADESKYGKFVIASFELTAEESLVDQSDSWYGRNFDLSTIDVIDPFTGISLSGGLDYDCLPPADRLSTVQPGNTESGALAYDVADELFAIGWFYGHQYFYVPPSVWGGL</sequence>
<accession>A0A6H9WS53</accession>
<evidence type="ECO:0008006" key="5">
    <source>
        <dbReference type="Google" id="ProtNLM"/>
    </source>
</evidence>
<protein>
    <recommendedName>
        <fullName evidence="5">DUF4352 domain-containing protein</fullName>
    </recommendedName>
</protein>
<feature type="chain" id="PRO_5038928867" description="DUF4352 domain-containing protein" evidence="2">
    <location>
        <begin position="26"/>
        <end position="220"/>
    </location>
</feature>
<dbReference type="AlphaFoldDB" id="A0A6H9WS53"/>
<evidence type="ECO:0000256" key="1">
    <source>
        <dbReference type="SAM" id="MobiDB-lite"/>
    </source>
</evidence>
<name>A0A6H9WS53_9MICO</name>
<evidence type="ECO:0000256" key="2">
    <source>
        <dbReference type="SAM" id="SignalP"/>
    </source>
</evidence>
<proteinExistence type="predicted"/>
<gene>
    <name evidence="3" type="ORF">F8O04_05845</name>
</gene>
<dbReference type="Proteomes" id="UP000431744">
    <property type="component" value="Unassembled WGS sequence"/>
</dbReference>
<keyword evidence="2" id="KW-0732">Signal</keyword>
<feature type="signal peptide" evidence="2">
    <location>
        <begin position="1"/>
        <end position="25"/>
    </location>
</feature>
<dbReference type="RefSeq" id="WP_158028342.1">
    <property type="nucleotide sequence ID" value="NZ_BMHG01000001.1"/>
</dbReference>
<evidence type="ECO:0000313" key="3">
    <source>
        <dbReference type="EMBL" id="KAB1649757.1"/>
    </source>
</evidence>
<dbReference type="EMBL" id="WBJY01000001">
    <property type="protein sequence ID" value="KAB1649757.1"/>
    <property type="molecule type" value="Genomic_DNA"/>
</dbReference>
<feature type="region of interest" description="Disordered" evidence="1">
    <location>
        <begin position="27"/>
        <end position="72"/>
    </location>
</feature>
<reference evidence="3 4" key="1">
    <citation type="submission" date="2019-09" db="EMBL/GenBank/DDBJ databases">
        <title>Phylogeny of genus Pseudoclavibacter and closely related genus.</title>
        <authorList>
            <person name="Li Y."/>
        </authorList>
    </citation>
    <scope>NUCLEOTIDE SEQUENCE [LARGE SCALE GENOMIC DNA]</scope>
    <source>
        <strain evidence="3 4">EGI 60007</strain>
    </source>
</reference>